<protein>
    <submittedName>
        <fullName evidence="1">DUF4856 domain-containing protein</fullName>
    </submittedName>
</protein>
<accession>A0A226HY59</accession>
<gene>
    <name evidence="1" type="ORF">B0A75_11960</name>
</gene>
<evidence type="ECO:0000313" key="1">
    <source>
        <dbReference type="EMBL" id="OXA99135.1"/>
    </source>
</evidence>
<organism evidence="1 2">
    <name type="scientific">Flavobacterium oncorhynchi</name>
    <dbReference type="NCBI Taxonomy" id="728056"/>
    <lineage>
        <taxon>Bacteria</taxon>
        <taxon>Pseudomonadati</taxon>
        <taxon>Bacteroidota</taxon>
        <taxon>Flavobacteriia</taxon>
        <taxon>Flavobacteriales</taxon>
        <taxon>Flavobacteriaceae</taxon>
        <taxon>Flavobacterium</taxon>
    </lineage>
</organism>
<dbReference type="RefSeq" id="WP_089054517.1">
    <property type="nucleotide sequence ID" value="NZ_MUHA01000016.1"/>
</dbReference>
<dbReference type="InterPro" id="IPR032331">
    <property type="entry name" value="DUF4856"/>
</dbReference>
<proteinExistence type="predicted"/>
<reference evidence="1 2" key="1">
    <citation type="submission" date="2016-11" db="EMBL/GenBank/DDBJ databases">
        <title>Whole genomes of Flavobacteriaceae.</title>
        <authorList>
            <person name="Stine C."/>
            <person name="Li C."/>
            <person name="Tadesse D."/>
        </authorList>
    </citation>
    <scope>NUCLEOTIDE SEQUENCE [LARGE SCALE GENOMIC DNA]</scope>
    <source>
        <strain evidence="1 2">CCUG 59446</strain>
    </source>
</reference>
<sequence length="409" mass="44735">MNFKKFSLYILPILALAFTSCTKNEDEDETFNYTVPVTYKFERNLVTSVDYSGQSNRLLMLDEMGNYYKTAATNGTIVDDVVLSQMYSNINNRFTGAGLNASGKLLKDKTAASKDYFSLYLGGGSTTEQVSVRDLFETQFKNGNTASKGTIAAPGVAGIYLDGTSKRLFAANGLEPQQVLLKGMMGACFMDQISNNYLSLNKLDEATNKIDNTNKVLVTGKSYTTMEHLWDEAYGYVYGADNLTVTPNVFKFWSSYINQVNTDSDFNTVKADIELAFRKGRAAIVANDYKIRDAQIDIIKTKLATTSAVRAVYYLQEGKAKLATGDAGAKSLHALSEGYGFIISLRYTNKPGTNSPYFTKVEVDTMLASILSGTNGLWAIDTLGAKLDAISTQIATKFGFTVAQAATVN</sequence>
<dbReference type="PROSITE" id="PS51257">
    <property type="entry name" value="PROKAR_LIPOPROTEIN"/>
    <property type="match status" value="1"/>
</dbReference>
<dbReference type="Proteomes" id="UP000198336">
    <property type="component" value="Unassembled WGS sequence"/>
</dbReference>
<keyword evidence="2" id="KW-1185">Reference proteome</keyword>
<evidence type="ECO:0000313" key="2">
    <source>
        <dbReference type="Proteomes" id="UP000198336"/>
    </source>
</evidence>
<dbReference type="Pfam" id="PF16148">
    <property type="entry name" value="DUF4856"/>
    <property type="match status" value="1"/>
</dbReference>
<name>A0A226HY59_9FLAO</name>
<dbReference type="EMBL" id="MUHA01000016">
    <property type="protein sequence ID" value="OXA99135.1"/>
    <property type="molecule type" value="Genomic_DNA"/>
</dbReference>
<comment type="caution">
    <text evidence="1">The sequence shown here is derived from an EMBL/GenBank/DDBJ whole genome shotgun (WGS) entry which is preliminary data.</text>
</comment>
<dbReference type="AlphaFoldDB" id="A0A226HY59"/>